<dbReference type="OrthoDB" id="1326385at2"/>
<accession>A0A238YXM5</accession>
<dbReference type="Pfam" id="PF00535">
    <property type="entry name" value="Glycos_transf_2"/>
    <property type="match status" value="1"/>
</dbReference>
<name>A0A238YXM5_9FLAO</name>
<keyword evidence="2" id="KW-0328">Glycosyltransferase</keyword>
<dbReference type="PANTHER" id="PTHR43179">
    <property type="entry name" value="RHAMNOSYLTRANSFERASE WBBL"/>
    <property type="match status" value="1"/>
</dbReference>
<dbReference type="Proteomes" id="UP000198384">
    <property type="component" value="Unassembled WGS sequence"/>
</dbReference>
<organism evidence="5 6">
    <name type="scientific">Lutibacter agarilyticus</name>
    <dbReference type="NCBI Taxonomy" id="1109740"/>
    <lineage>
        <taxon>Bacteria</taxon>
        <taxon>Pseudomonadati</taxon>
        <taxon>Bacteroidota</taxon>
        <taxon>Flavobacteriia</taxon>
        <taxon>Flavobacteriales</taxon>
        <taxon>Flavobacteriaceae</taxon>
        <taxon>Lutibacter</taxon>
    </lineage>
</organism>
<keyword evidence="3 5" id="KW-0808">Transferase</keyword>
<dbReference type="EMBL" id="FZNT01000011">
    <property type="protein sequence ID" value="SNR75820.1"/>
    <property type="molecule type" value="Genomic_DNA"/>
</dbReference>
<dbReference type="AlphaFoldDB" id="A0A238YXM5"/>
<dbReference type="RefSeq" id="WP_089382791.1">
    <property type="nucleotide sequence ID" value="NZ_FZNT01000011.1"/>
</dbReference>
<proteinExistence type="inferred from homology"/>
<evidence type="ECO:0000313" key="5">
    <source>
        <dbReference type="EMBL" id="SNR75820.1"/>
    </source>
</evidence>
<sequence length="514" mass="60069">MIIVYHNNNLIVEVINAEGLDNGKLSDLTIAQSISLISQIYDNELLVWCDINNRNSVDFDFISQMFQRTNEMHSFTKGDYYFRAAIGYVDESLFINCNKNILFPTWQMSACVGIIHTSIINQISKSIPFDKDFDYYLNSVAKLAMPLGLFCYSNPNLLKEDVVNSDKKVSDFKLFRFVKQHYKTRWVFLLFLNLCWFEKTIKLFPLFISLFYKNRTNLIKSINIQYKKYIINTKETIDVIIPTIGRKKYLYDVLCDLRNQTHLPINVIIVEQNPKINSFSELDYITNESWPFTIKHTFTHQSGACNARNIALKQVESEWVFLNDDDNRFDSNLLKEGLLMANQLGILVFSTAYPQQNEKIKSKIINQSKIFGSGNSFVKSSCLKDVRFSMDLEFGYGEDGDFGMQLRNKGFDVFYLPELKITHLKAPIGGFRTKPTFLWSNEMIQPKPSPTVMLFTLKHKTKEQLKGYKTILFLKYYRVKKNKNPITYFKNFIKQWNRSVFWATKLMKTDGNEI</sequence>
<dbReference type="SUPFAM" id="SSF53448">
    <property type="entry name" value="Nucleotide-diphospho-sugar transferases"/>
    <property type="match status" value="1"/>
</dbReference>
<evidence type="ECO:0000313" key="6">
    <source>
        <dbReference type="Proteomes" id="UP000198384"/>
    </source>
</evidence>
<evidence type="ECO:0000256" key="2">
    <source>
        <dbReference type="ARBA" id="ARBA00022676"/>
    </source>
</evidence>
<evidence type="ECO:0000259" key="4">
    <source>
        <dbReference type="Pfam" id="PF00535"/>
    </source>
</evidence>
<dbReference type="PANTHER" id="PTHR43179:SF12">
    <property type="entry name" value="GALACTOFURANOSYLTRANSFERASE GLFT2"/>
    <property type="match status" value="1"/>
</dbReference>
<reference evidence="5 6" key="1">
    <citation type="submission" date="2017-06" db="EMBL/GenBank/DDBJ databases">
        <authorList>
            <person name="Kim H.J."/>
            <person name="Triplett B.A."/>
        </authorList>
    </citation>
    <scope>NUCLEOTIDE SEQUENCE [LARGE SCALE GENOMIC DNA]</scope>
    <source>
        <strain evidence="5 6">DSM 29150</strain>
    </source>
</reference>
<evidence type="ECO:0000256" key="1">
    <source>
        <dbReference type="ARBA" id="ARBA00006739"/>
    </source>
</evidence>
<feature type="domain" description="Glycosyltransferase 2-like" evidence="4">
    <location>
        <begin position="239"/>
        <end position="365"/>
    </location>
</feature>
<dbReference type="Gene3D" id="3.90.550.10">
    <property type="entry name" value="Spore Coat Polysaccharide Biosynthesis Protein SpsA, Chain A"/>
    <property type="match status" value="1"/>
</dbReference>
<dbReference type="InterPro" id="IPR029044">
    <property type="entry name" value="Nucleotide-diphossugar_trans"/>
</dbReference>
<comment type="similarity">
    <text evidence="1">Belongs to the glycosyltransferase 2 family.</text>
</comment>
<evidence type="ECO:0000256" key="3">
    <source>
        <dbReference type="ARBA" id="ARBA00022679"/>
    </source>
</evidence>
<dbReference type="CDD" id="cd00761">
    <property type="entry name" value="Glyco_tranf_GTA_type"/>
    <property type="match status" value="1"/>
</dbReference>
<dbReference type="InterPro" id="IPR001173">
    <property type="entry name" value="Glyco_trans_2-like"/>
</dbReference>
<protein>
    <submittedName>
        <fullName evidence="5">Glycosyltransferase, GT2 family</fullName>
    </submittedName>
</protein>
<gene>
    <name evidence="5" type="ORF">SAMN06265371_11185</name>
</gene>
<keyword evidence="6" id="KW-1185">Reference proteome</keyword>
<dbReference type="GO" id="GO:0016757">
    <property type="term" value="F:glycosyltransferase activity"/>
    <property type="evidence" value="ECO:0007669"/>
    <property type="project" value="UniProtKB-KW"/>
</dbReference>